<name>A0AAW2BW44_9ROSI</name>
<evidence type="ECO:0000259" key="2">
    <source>
        <dbReference type="Pfam" id="PF10551"/>
    </source>
</evidence>
<dbReference type="PANTHER" id="PTHR47718">
    <property type="entry name" value="OS01G0519700 PROTEIN"/>
    <property type="match status" value="1"/>
</dbReference>
<feature type="region of interest" description="Disordered" evidence="1">
    <location>
        <begin position="1"/>
        <end position="25"/>
    </location>
</feature>
<dbReference type="EMBL" id="JAZDWU010000010">
    <property type="protein sequence ID" value="KAK9989591.1"/>
    <property type="molecule type" value="Genomic_DNA"/>
</dbReference>
<comment type="caution">
    <text evidence="3">The sequence shown here is derived from an EMBL/GenBank/DDBJ whole genome shotgun (WGS) entry which is preliminary data.</text>
</comment>
<feature type="compositionally biased region" description="Polar residues" evidence="1">
    <location>
        <begin position="1"/>
        <end position="16"/>
    </location>
</feature>
<gene>
    <name evidence="3" type="ORF">SO802_029830</name>
</gene>
<accession>A0AAW2BW44</accession>
<dbReference type="Pfam" id="PF10551">
    <property type="entry name" value="MULE"/>
    <property type="match status" value="1"/>
</dbReference>
<evidence type="ECO:0000313" key="3">
    <source>
        <dbReference type="EMBL" id="KAK9989591.1"/>
    </source>
</evidence>
<feature type="domain" description="MULE transposase" evidence="2">
    <location>
        <begin position="144"/>
        <end position="204"/>
    </location>
</feature>
<proteinExistence type="predicted"/>
<dbReference type="AlphaFoldDB" id="A0AAW2BW44"/>
<sequence length="283" mass="33355">MKGQPQNQNYHNQVHVSSKGKGLRVEKKQIIPKENFEVVKKDQDLQQVIELKIEDPTCQKFDEDVKETMERSGISIKQTIELLSMQAGGRENLGYMDVDYKNHVHNERRMALRKGDGPAMMEYFHKMQLADPSYFYSIQVDDDALLYDETIESFKWLFENFLTALSGKQPRTILTDQSAAMAKAITEAFPKSNHRLCLWHIYQNAAKNLHHVFHSSKHFVNDFSDCLYEYEDEDEDEWLVSWDYMLKEYGLTDNKWLCSIFDVKENWAMVYGRHMFTAYMRST</sequence>
<dbReference type="PANTHER" id="PTHR47718:SF8">
    <property type="entry name" value="PROTEIN FAR1-RELATED SEQUENCE"/>
    <property type="match status" value="1"/>
</dbReference>
<keyword evidence="4" id="KW-1185">Reference proteome</keyword>
<evidence type="ECO:0000256" key="1">
    <source>
        <dbReference type="SAM" id="MobiDB-lite"/>
    </source>
</evidence>
<protein>
    <recommendedName>
        <fullName evidence="2">MULE transposase domain-containing protein</fullName>
    </recommendedName>
</protein>
<evidence type="ECO:0000313" key="4">
    <source>
        <dbReference type="Proteomes" id="UP001459277"/>
    </source>
</evidence>
<dbReference type="InterPro" id="IPR018289">
    <property type="entry name" value="MULE_transposase_dom"/>
</dbReference>
<dbReference type="Proteomes" id="UP001459277">
    <property type="component" value="Unassembled WGS sequence"/>
</dbReference>
<organism evidence="3 4">
    <name type="scientific">Lithocarpus litseifolius</name>
    <dbReference type="NCBI Taxonomy" id="425828"/>
    <lineage>
        <taxon>Eukaryota</taxon>
        <taxon>Viridiplantae</taxon>
        <taxon>Streptophyta</taxon>
        <taxon>Embryophyta</taxon>
        <taxon>Tracheophyta</taxon>
        <taxon>Spermatophyta</taxon>
        <taxon>Magnoliopsida</taxon>
        <taxon>eudicotyledons</taxon>
        <taxon>Gunneridae</taxon>
        <taxon>Pentapetalae</taxon>
        <taxon>rosids</taxon>
        <taxon>fabids</taxon>
        <taxon>Fagales</taxon>
        <taxon>Fagaceae</taxon>
        <taxon>Lithocarpus</taxon>
    </lineage>
</organism>
<reference evidence="3 4" key="1">
    <citation type="submission" date="2024-01" db="EMBL/GenBank/DDBJ databases">
        <title>A telomere-to-telomere, gap-free genome of sweet tea (Lithocarpus litseifolius).</title>
        <authorList>
            <person name="Zhou J."/>
        </authorList>
    </citation>
    <scope>NUCLEOTIDE SEQUENCE [LARGE SCALE GENOMIC DNA]</scope>
    <source>
        <strain evidence="3">Zhou-2022a</strain>
        <tissue evidence="3">Leaf</tissue>
    </source>
</reference>